<keyword evidence="12" id="KW-1185">Reference proteome</keyword>
<feature type="domain" description="Tripartite ATP-independent periplasmic transporters DctQ component" evidence="10">
    <location>
        <begin position="24"/>
        <end position="151"/>
    </location>
</feature>
<name>A0A438AHF0_9RHOB</name>
<comment type="similarity">
    <text evidence="8 9">Belongs to the TRAP transporter small permease family.</text>
</comment>
<dbReference type="PANTHER" id="PTHR35011:SF2">
    <property type="entry name" value="2,3-DIKETO-L-GULONATE TRAP TRANSPORTER SMALL PERMEASE PROTEIN YIAM"/>
    <property type="match status" value="1"/>
</dbReference>
<keyword evidence="3" id="KW-1003">Cell membrane</keyword>
<keyword evidence="2 9" id="KW-0813">Transport</keyword>
<comment type="caution">
    <text evidence="11">The sequence shown here is derived from an EMBL/GenBank/DDBJ whole genome shotgun (WGS) entry which is preliminary data.</text>
</comment>
<evidence type="ECO:0000313" key="12">
    <source>
        <dbReference type="Proteomes" id="UP000285908"/>
    </source>
</evidence>
<feature type="transmembrane region" description="Helical" evidence="9">
    <location>
        <begin position="47"/>
        <end position="65"/>
    </location>
</feature>
<gene>
    <name evidence="11" type="ORF">EKE94_11700</name>
</gene>
<dbReference type="GO" id="GO:0005886">
    <property type="term" value="C:plasma membrane"/>
    <property type="evidence" value="ECO:0007669"/>
    <property type="project" value="UniProtKB-SubCell"/>
</dbReference>
<evidence type="ECO:0000256" key="8">
    <source>
        <dbReference type="ARBA" id="ARBA00038436"/>
    </source>
</evidence>
<keyword evidence="6 9" id="KW-1133">Transmembrane helix</keyword>
<comment type="subunit">
    <text evidence="9">The complex comprises the extracytoplasmic solute receptor protein and the two transmembrane proteins.</text>
</comment>
<accession>A0A438AHF0</accession>
<organism evidence="11 12">
    <name type="scientific">Mesobaculum littorinae</name>
    <dbReference type="NCBI Taxonomy" id="2486419"/>
    <lineage>
        <taxon>Bacteria</taxon>
        <taxon>Pseudomonadati</taxon>
        <taxon>Pseudomonadota</taxon>
        <taxon>Alphaproteobacteria</taxon>
        <taxon>Rhodobacterales</taxon>
        <taxon>Roseobacteraceae</taxon>
        <taxon>Mesobaculum</taxon>
    </lineage>
</organism>
<sequence>MIRTLERICQAVEVIAGLLLGAVTLLVVASAVGRYLFAAPVPDAFDISRLMIGACIMWGFASVGYRGTHIKVDLFVEMVGPRIRRWVDFFAWAVLLVFVVLLTWKMLGRVESAFASNESTFDLRLPVWPVMTLIWIGTAFSIFTVAVRMFLIAAGLGTLDPEDPAEMRVD</sequence>
<dbReference type="OrthoDB" id="7866592at2"/>
<evidence type="ECO:0000256" key="9">
    <source>
        <dbReference type="RuleBase" id="RU369079"/>
    </source>
</evidence>
<dbReference type="GO" id="GO:0015740">
    <property type="term" value="P:C4-dicarboxylate transport"/>
    <property type="evidence" value="ECO:0007669"/>
    <property type="project" value="TreeGrafter"/>
</dbReference>
<dbReference type="PANTHER" id="PTHR35011">
    <property type="entry name" value="2,3-DIKETO-L-GULONATE TRAP TRANSPORTER SMALL PERMEASE PROTEIN YIAM"/>
    <property type="match status" value="1"/>
</dbReference>
<dbReference type="InterPro" id="IPR055348">
    <property type="entry name" value="DctQ"/>
</dbReference>
<keyword evidence="5 9" id="KW-0812">Transmembrane</keyword>
<evidence type="ECO:0000256" key="1">
    <source>
        <dbReference type="ARBA" id="ARBA00004429"/>
    </source>
</evidence>
<evidence type="ECO:0000259" key="10">
    <source>
        <dbReference type="Pfam" id="PF04290"/>
    </source>
</evidence>
<comment type="function">
    <text evidence="9">Part of the tripartite ATP-independent periplasmic (TRAP) transport system.</text>
</comment>
<feature type="transmembrane region" description="Helical" evidence="9">
    <location>
        <begin position="12"/>
        <end position="35"/>
    </location>
</feature>
<evidence type="ECO:0000256" key="7">
    <source>
        <dbReference type="ARBA" id="ARBA00023136"/>
    </source>
</evidence>
<evidence type="ECO:0000256" key="4">
    <source>
        <dbReference type="ARBA" id="ARBA00022519"/>
    </source>
</evidence>
<protein>
    <recommendedName>
        <fullName evidence="9">TRAP transporter small permease protein</fullName>
    </recommendedName>
</protein>
<comment type="subcellular location">
    <subcellularLocation>
        <location evidence="1 9">Cell inner membrane</location>
        <topology evidence="1 9">Multi-pass membrane protein</topology>
    </subcellularLocation>
</comment>
<dbReference type="EMBL" id="RQXX01000003">
    <property type="protein sequence ID" value="RVV98112.1"/>
    <property type="molecule type" value="Genomic_DNA"/>
</dbReference>
<feature type="transmembrane region" description="Helical" evidence="9">
    <location>
        <begin position="86"/>
        <end position="107"/>
    </location>
</feature>
<evidence type="ECO:0000256" key="2">
    <source>
        <dbReference type="ARBA" id="ARBA00022448"/>
    </source>
</evidence>
<reference evidence="11 12" key="1">
    <citation type="submission" date="2018-11" db="EMBL/GenBank/DDBJ databases">
        <title>Mesobaculum littorinae gen. nov., sp. nov., isolated from Littorina scabra that represents a novel genus of the order Rhodobacteraceae.</title>
        <authorList>
            <person name="Li F."/>
        </authorList>
    </citation>
    <scope>NUCLEOTIDE SEQUENCE [LARGE SCALE GENOMIC DNA]</scope>
    <source>
        <strain evidence="11 12">M0103</strain>
    </source>
</reference>
<keyword evidence="7 9" id="KW-0472">Membrane</keyword>
<evidence type="ECO:0000256" key="6">
    <source>
        <dbReference type="ARBA" id="ARBA00022989"/>
    </source>
</evidence>
<dbReference type="AlphaFoldDB" id="A0A438AHF0"/>
<evidence type="ECO:0000256" key="5">
    <source>
        <dbReference type="ARBA" id="ARBA00022692"/>
    </source>
</evidence>
<dbReference type="Proteomes" id="UP000285908">
    <property type="component" value="Unassembled WGS sequence"/>
</dbReference>
<feature type="transmembrane region" description="Helical" evidence="9">
    <location>
        <begin position="127"/>
        <end position="151"/>
    </location>
</feature>
<dbReference type="GO" id="GO:0022857">
    <property type="term" value="F:transmembrane transporter activity"/>
    <property type="evidence" value="ECO:0007669"/>
    <property type="project" value="UniProtKB-UniRule"/>
</dbReference>
<evidence type="ECO:0000313" key="11">
    <source>
        <dbReference type="EMBL" id="RVV98112.1"/>
    </source>
</evidence>
<evidence type="ECO:0000256" key="3">
    <source>
        <dbReference type="ARBA" id="ARBA00022475"/>
    </source>
</evidence>
<dbReference type="InterPro" id="IPR007387">
    <property type="entry name" value="TRAP_DctQ"/>
</dbReference>
<dbReference type="RefSeq" id="WP_127906778.1">
    <property type="nucleotide sequence ID" value="NZ_RQXX01000003.1"/>
</dbReference>
<keyword evidence="4 9" id="KW-0997">Cell inner membrane</keyword>
<proteinExistence type="inferred from homology"/>
<dbReference type="Pfam" id="PF04290">
    <property type="entry name" value="DctQ"/>
    <property type="match status" value="1"/>
</dbReference>